<sequence>MAYFHVLKSAEDRKLLLGWWHWLNEPGSRGERAQLRRAVSPEDILLTSAFANFLRKMPEHWGRSKRIQLLDAAMVAAVLARVDTEEVTKKKDEDINFAKALAKPKEKGGKAPMSELRFQQLQKSQSTDDFFRRVCRAVSLLKGKAPVLSLADDILHWLREHRYGPASKATDRLAVRWASDYYTEFKD</sequence>
<dbReference type="InterPro" id="IPR013382">
    <property type="entry name" value="CRISPR-assoc_prot_Cse2"/>
</dbReference>
<dbReference type="Pfam" id="PF09485">
    <property type="entry name" value="CRISPR_Cse2"/>
    <property type="match status" value="1"/>
</dbReference>
<dbReference type="NCBIfam" id="TIGR02548">
    <property type="entry name" value="casB_cse2"/>
    <property type="match status" value="1"/>
</dbReference>
<organism evidence="1 2">
    <name type="scientific">Endozoicomonas euniceicola</name>
    <dbReference type="NCBI Taxonomy" id="1234143"/>
    <lineage>
        <taxon>Bacteria</taxon>
        <taxon>Pseudomonadati</taxon>
        <taxon>Pseudomonadota</taxon>
        <taxon>Gammaproteobacteria</taxon>
        <taxon>Oceanospirillales</taxon>
        <taxon>Endozoicomonadaceae</taxon>
        <taxon>Endozoicomonas</taxon>
    </lineage>
</organism>
<dbReference type="Gene3D" id="1.10.520.40">
    <property type="entry name" value="CRISPR-associated protein Cse2"/>
    <property type="match status" value="1"/>
</dbReference>
<dbReference type="CDD" id="cd09731">
    <property type="entry name" value="Cse2_I-E"/>
    <property type="match status" value="1"/>
</dbReference>
<proteinExistence type="predicted"/>
<dbReference type="EMBL" id="CP103300">
    <property type="protein sequence ID" value="UYM18675.1"/>
    <property type="molecule type" value="Genomic_DNA"/>
</dbReference>
<gene>
    <name evidence="1" type="primary">casB</name>
    <name evidence="1" type="ORF">NX720_12475</name>
</gene>
<accession>A0ABY6H185</accession>
<dbReference type="RefSeq" id="WP_262601429.1">
    <property type="nucleotide sequence ID" value="NZ_CP103300.1"/>
</dbReference>
<keyword evidence="2" id="KW-1185">Reference proteome</keyword>
<dbReference type="Proteomes" id="UP001163255">
    <property type="component" value="Chromosome"/>
</dbReference>
<evidence type="ECO:0000313" key="2">
    <source>
        <dbReference type="Proteomes" id="UP001163255"/>
    </source>
</evidence>
<name>A0ABY6H185_9GAMM</name>
<reference evidence="1" key="1">
    <citation type="submission" date="2022-10" db="EMBL/GenBank/DDBJ databases">
        <title>Completed Genome Sequence of two octocoral isolated bacterium, Endozoicomonas euniceicola EF212T and Endozoicomonas gorgoniicola PS125T.</title>
        <authorList>
            <person name="Chiou Y.-J."/>
            <person name="Chen Y.-H."/>
        </authorList>
    </citation>
    <scope>NUCLEOTIDE SEQUENCE</scope>
    <source>
        <strain evidence="1">EF212</strain>
    </source>
</reference>
<evidence type="ECO:0000313" key="1">
    <source>
        <dbReference type="EMBL" id="UYM18675.1"/>
    </source>
</evidence>
<protein>
    <submittedName>
        <fullName evidence="1">Type I-E CRISPR-associated protein Cse2/CasB</fullName>
    </submittedName>
</protein>
<dbReference type="InterPro" id="IPR038287">
    <property type="entry name" value="Cse2_sf"/>
</dbReference>